<evidence type="ECO:0000256" key="3">
    <source>
        <dbReference type="ARBA" id="ARBA00022679"/>
    </source>
</evidence>
<feature type="domain" description="Formyl transferase N-terminal" evidence="5">
    <location>
        <begin position="8"/>
        <end position="188"/>
    </location>
</feature>
<dbReference type="GO" id="GO:0005829">
    <property type="term" value="C:cytosol"/>
    <property type="evidence" value="ECO:0007669"/>
    <property type="project" value="TreeGrafter"/>
</dbReference>
<gene>
    <name evidence="6" type="primary">purN</name>
    <name evidence="6" type="ORF">GCM10007383_27030</name>
</gene>
<sequence>MITEEKLNWAILVSRWGRNAKDVITAYTQGELDRSRISLLIYEVEPCGAAKVARKAGIETLRLQRNHFESQETYQKEILKILKQREINYVLLLSFKHIIKQDLLKAFTNRIINIHPSLFPSFLRTHTAIQEALEYGVKVSGLTTHIIDEEIDKGTILCQEVIKFKKNETFETVYPKFGKKGKKIVLKTISLIEKKHFKNKKSKNQILQY</sequence>
<dbReference type="InterPro" id="IPR002376">
    <property type="entry name" value="Formyl_transf_N"/>
</dbReference>
<reference evidence="6" key="2">
    <citation type="submission" date="2020-09" db="EMBL/GenBank/DDBJ databases">
        <authorList>
            <person name="Sun Q."/>
            <person name="Kim S."/>
        </authorList>
    </citation>
    <scope>NUCLEOTIDE SEQUENCE</scope>
    <source>
        <strain evidence="6">KCTC 12113</strain>
    </source>
</reference>
<accession>A0A918MPB0</accession>
<dbReference type="GO" id="GO:0006189">
    <property type="term" value="P:'de novo' IMP biosynthetic process"/>
    <property type="evidence" value="ECO:0007669"/>
    <property type="project" value="TreeGrafter"/>
</dbReference>
<dbReference type="EC" id="2.1.2.2" evidence="2"/>
<dbReference type="GO" id="GO:0004644">
    <property type="term" value="F:phosphoribosylglycinamide formyltransferase activity"/>
    <property type="evidence" value="ECO:0007669"/>
    <property type="project" value="UniProtKB-EC"/>
</dbReference>
<keyword evidence="7" id="KW-1185">Reference proteome</keyword>
<reference evidence="6" key="1">
    <citation type="journal article" date="2014" name="Int. J. Syst. Evol. Microbiol.">
        <title>Complete genome sequence of Corynebacterium casei LMG S-19264T (=DSM 44701T), isolated from a smear-ripened cheese.</title>
        <authorList>
            <consortium name="US DOE Joint Genome Institute (JGI-PGF)"/>
            <person name="Walter F."/>
            <person name="Albersmeier A."/>
            <person name="Kalinowski J."/>
            <person name="Ruckert C."/>
        </authorList>
    </citation>
    <scope>NUCLEOTIDE SEQUENCE</scope>
    <source>
        <strain evidence="6">KCTC 12113</strain>
    </source>
</reference>
<dbReference type="RefSeq" id="WP_026813855.1">
    <property type="nucleotide sequence ID" value="NZ_BMWP01000019.1"/>
</dbReference>
<dbReference type="Gene3D" id="3.40.50.170">
    <property type="entry name" value="Formyl transferase, N-terminal domain"/>
    <property type="match status" value="1"/>
</dbReference>
<evidence type="ECO:0000256" key="4">
    <source>
        <dbReference type="ARBA" id="ARBA00022755"/>
    </source>
</evidence>
<dbReference type="SUPFAM" id="SSF53328">
    <property type="entry name" value="Formyltransferase"/>
    <property type="match status" value="1"/>
</dbReference>
<proteinExistence type="predicted"/>
<organism evidence="6 7">
    <name type="scientific">Arenibacter certesii</name>
    <dbReference type="NCBI Taxonomy" id="228955"/>
    <lineage>
        <taxon>Bacteria</taxon>
        <taxon>Pseudomonadati</taxon>
        <taxon>Bacteroidota</taxon>
        <taxon>Flavobacteriia</taxon>
        <taxon>Flavobacteriales</taxon>
        <taxon>Flavobacteriaceae</taxon>
        <taxon>Arenibacter</taxon>
    </lineage>
</organism>
<keyword evidence="4" id="KW-0658">Purine biosynthesis</keyword>
<dbReference type="AlphaFoldDB" id="A0A918MPB0"/>
<name>A0A918MPB0_9FLAO</name>
<protein>
    <recommendedName>
        <fullName evidence="2">phosphoribosylglycinamide formyltransferase 1</fullName>
        <ecNumber evidence="2">2.1.2.2</ecNumber>
    </recommendedName>
</protein>
<dbReference type="Pfam" id="PF00551">
    <property type="entry name" value="Formyl_trans_N"/>
    <property type="match status" value="1"/>
</dbReference>
<comment type="pathway">
    <text evidence="1">Purine metabolism; IMP biosynthesis via de novo pathway; N(2)-formyl-N(1)-(5-phospho-D-ribosyl)glycinamide from N(1)-(5-phospho-D-ribosyl)glycinamide (10-formyl THF route): step 1/1.</text>
</comment>
<dbReference type="PANTHER" id="PTHR43369:SF2">
    <property type="entry name" value="PHOSPHORIBOSYLGLYCINAMIDE FORMYLTRANSFERASE"/>
    <property type="match status" value="1"/>
</dbReference>
<dbReference type="PANTHER" id="PTHR43369">
    <property type="entry name" value="PHOSPHORIBOSYLGLYCINAMIDE FORMYLTRANSFERASE"/>
    <property type="match status" value="1"/>
</dbReference>
<evidence type="ECO:0000313" key="6">
    <source>
        <dbReference type="EMBL" id="GGW40802.1"/>
    </source>
</evidence>
<evidence type="ECO:0000259" key="5">
    <source>
        <dbReference type="Pfam" id="PF00551"/>
    </source>
</evidence>
<dbReference type="EMBL" id="BMWP01000019">
    <property type="protein sequence ID" value="GGW40802.1"/>
    <property type="molecule type" value="Genomic_DNA"/>
</dbReference>
<dbReference type="Proteomes" id="UP000634668">
    <property type="component" value="Unassembled WGS sequence"/>
</dbReference>
<dbReference type="InterPro" id="IPR036477">
    <property type="entry name" value="Formyl_transf_N_sf"/>
</dbReference>
<comment type="caution">
    <text evidence="6">The sequence shown here is derived from an EMBL/GenBank/DDBJ whole genome shotgun (WGS) entry which is preliminary data.</text>
</comment>
<evidence type="ECO:0000256" key="1">
    <source>
        <dbReference type="ARBA" id="ARBA00005054"/>
    </source>
</evidence>
<evidence type="ECO:0000313" key="7">
    <source>
        <dbReference type="Proteomes" id="UP000634668"/>
    </source>
</evidence>
<keyword evidence="3" id="KW-0808">Transferase</keyword>
<evidence type="ECO:0000256" key="2">
    <source>
        <dbReference type="ARBA" id="ARBA00012254"/>
    </source>
</evidence>